<evidence type="ECO:0000256" key="5">
    <source>
        <dbReference type="ARBA" id="ARBA00019784"/>
    </source>
</evidence>
<keyword evidence="7" id="KW-0378">Hydrolase</keyword>
<feature type="binding site" evidence="9">
    <location>
        <position position="76"/>
    </location>
    <ligand>
        <name>Mg(2+)</name>
        <dbReference type="ChEBI" id="CHEBI:18420"/>
        <label>1</label>
        <note>catalytic</note>
    </ligand>
</feature>
<feature type="binding site" evidence="9">
    <location>
        <position position="95"/>
    </location>
    <ligand>
        <name>Mg(2+)</name>
        <dbReference type="ChEBI" id="CHEBI:18420"/>
        <label>1</label>
        <note>catalytic</note>
    </ligand>
</feature>
<organism evidence="10 11">
    <name type="scientific">Martelella lutilitoris</name>
    <dbReference type="NCBI Taxonomy" id="2583532"/>
    <lineage>
        <taxon>Bacteria</taxon>
        <taxon>Pseudomonadati</taxon>
        <taxon>Pseudomonadota</taxon>
        <taxon>Alphaproteobacteria</taxon>
        <taxon>Hyphomicrobiales</taxon>
        <taxon>Aurantimonadaceae</taxon>
        <taxon>Martelella</taxon>
    </lineage>
</organism>
<evidence type="ECO:0000256" key="1">
    <source>
        <dbReference type="ARBA" id="ARBA00001033"/>
    </source>
</evidence>
<dbReference type="GO" id="GO:0008934">
    <property type="term" value="F:inositol monophosphate 1-phosphatase activity"/>
    <property type="evidence" value="ECO:0007669"/>
    <property type="project" value="TreeGrafter"/>
</dbReference>
<dbReference type="RefSeq" id="WP_138747793.1">
    <property type="nucleotide sequence ID" value="NZ_VCLB01000003.1"/>
</dbReference>
<sequence length="275" mass="29011">MTMPSSIDRAERLAAAKSIINAASARALDFYGRCKSLVVETKQSDQDLVSIADRSVEEFIRAEIAALFPDDGLLGEEHGMAAGSSAFCWIIDPIDGTSPFLNGLDSWSVVIALAEAGRTVLALVAHPVTKTLYWAEEGKGAWRDDQPISVNTNTPFSGGTIAIGPGSRSHAGAVGRIITDVLENGGSFMRNGSAALSLAHVAQGSYLGFYEPELSAWDCVAGLLLVREAGGVAEDPFADRLAAGRRPCLAAAPQIAPQLRAIISGKPFDPQEKPF</sequence>
<keyword evidence="8 9" id="KW-0460">Magnesium</keyword>
<dbReference type="EC" id="3.1.3.25" evidence="4"/>
<dbReference type="OrthoDB" id="9785695at2"/>
<feature type="binding site" evidence="9">
    <location>
        <position position="218"/>
    </location>
    <ligand>
        <name>Mg(2+)</name>
        <dbReference type="ChEBI" id="CHEBI:18420"/>
        <label>1</label>
        <note>catalytic</note>
    </ligand>
</feature>
<evidence type="ECO:0000256" key="8">
    <source>
        <dbReference type="ARBA" id="ARBA00022842"/>
    </source>
</evidence>
<evidence type="ECO:0000256" key="7">
    <source>
        <dbReference type="ARBA" id="ARBA00022801"/>
    </source>
</evidence>
<evidence type="ECO:0000256" key="4">
    <source>
        <dbReference type="ARBA" id="ARBA00013106"/>
    </source>
</evidence>
<dbReference type="FunFam" id="3.30.540.10:FF:000003">
    <property type="entry name" value="Inositol-1-monophosphatase"/>
    <property type="match status" value="1"/>
</dbReference>
<evidence type="ECO:0000256" key="9">
    <source>
        <dbReference type="PIRSR" id="PIRSR600760-2"/>
    </source>
</evidence>
<dbReference type="SUPFAM" id="SSF56655">
    <property type="entry name" value="Carbohydrate phosphatase"/>
    <property type="match status" value="1"/>
</dbReference>
<dbReference type="PRINTS" id="PR00377">
    <property type="entry name" value="IMPHPHTASES"/>
</dbReference>
<evidence type="ECO:0000256" key="6">
    <source>
        <dbReference type="ARBA" id="ARBA00022723"/>
    </source>
</evidence>
<comment type="catalytic activity">
    <reaction evidence="1">
        <text>a myo-inositol phosphate + H2O = myo-inositol + phosphate</text>
        <dbReference type="Rhea" id="RHEA:24056"/>
        <dbReference type="ChEBI" id="CHEBI:15377"/>
        <dbReference type="ChEBI" id="CHEBI:17268"/>
        <dbReference type="ChEBI" id="CHEBI:43474"/>
        <dbReference type="ChEBI" id="CHEBI:84139"/>
        <dbReference type="EC" id="3.1.3.25"/>
    </reaction>
</comment>
<reference evidence="10 11" key="2">
    <citation type="submission" date="2019-06" db="EMBL/GenBank/DDBJ databases">
        <title>Martelella lutilitoris sp. nov., isolated from a tidal mudflat.</title>
        <authorList>
            <person name="Kim Y.-J."/>
        </authorList>
    </citation>
    <scope>NUCLEOTIDE SEQUENCE [LARGE SCALE GENOMIC DNA]</scope>
    <source>
        <strain evidence="10 11">GH2-6</strain>
    </source>
</reference>
<comment type="cofactor">
    <cofactor evidence="2 9">
        <name>Mg(2+)</name>
        <dbReference type="ChEBI" id="CHEBI:18420"/>
    </cofactor>
</comment>
<dbReference type="InterPro" id="IPR020583">
    <property type="entry name" value="Inositol_monoP_metal-BS"/>
</dbReference>
<dbReference type="AlphaFoldDB" id="A0A5C4JTZ0"/>
<dbReference type="PANTHER" id="PTHR20854">
    <property type="entry name" value="INOSITOL MONOPHOSPHATASE"/>
    <property type="match status" value="1"/>
</dbReference>
<protein>
    <recommendedName>
        <fullName evidence="5">Inositol-1-monophosphatase</fullName>
        <ecNumber evidence="4">3.1.3.25</ecNumber>
    </recommendedName>
</protein>
<proteinExistence type="inferred from homology"/>
<dbReference type="GO" id="GO:0006020">
    <property type="term" value="P:inositol metabolic process"/>
    <property type="evidence" value="ECO:0007669"/>
    <property type="project" value="TreeGrafter"/>
</dbReference>
<keyword evidence="11" id="KW-1185">Reference proteome</keyword>
<feature type="binding site" evidence="9">
    <location>
        <position position="92"/>
    </location>
    <ligand>
        <name>Mg(2+)</name>
        <dbReference type="ChEBI" id="CHEBI:18420"/>
        <label>1</label>
        <note>catalytic</note>
    </ligand>
</feature>
<evidence type="ECO:0000313" key="11">
    <source>
        <dbReference type="Proteomes" id="UP000307874"/>
    </source>
</evidence>
<name>A0A5C4JTZ0_9HYPH</name>
<comment type="similarity">
    <text evidence="3">Belongs to the inositol monophosphatase superfamily.</text>
</comment>
<dbReference type="EMBL" id="VCLB01000003">
    <property type="protein sequence ID" value="TNB48893.1"/>
    <property type="molecule type" value="Genomic_DNA"/>
</dbReference>
<dbReference type="PROSITE" id="PS00629">
    <property type="entry name" value="IMP_1"/>
    <property type="match status" value="1"/>
</dbReference>
<dbReference type="Gene3D" id="3.30.540.10">
    <property type="entry name" value="Fructose-1,6-Bisphosphatase, subunit A, domain 1"/>
    <property type="match status" value="1"/>
</dbReference>
<feature type="binding site" evidence="9">
    <location>
        <position position="94"/>
    </location>
    <ligand>
        <name>Mg(2+)</name>
        <dbReference type="ChEBI" id="CHEBI:18420"/>
        <label>1</label>
        <note>catalytic</note>
    </ligand>
</feature>
<dbReference type="Pfam" id="PF00459">
    <property type="entry name" value="Inositol_P"/>
    <property type="match status" value="1"/>
</dbReference>
<evidence type="ECO:0000313" key="10">
    <source>
        <dbReference type="EMBL" id="TNB48893.1"/>
    </source>
</evidence>
<dbReference type="PANTHER" id="PTHR20854:SF4">
    <property type="entry name" value="INOSITOL-1-MONOPHOSPHATASE-RELATED"/>
    <property type="match status" value="1"/>
</dbReference>
<gene>
    <name evidence="10" type="ORF">FF124_07170</name>
</gene>
<dbReference type="GO" id="GO:0007165">
    <property type="term" value="P:signal transduction"/>
    <property type="evidence" value="ECO:0007669"/>
    <property type="project" value="TreeGrafter"/>
</dbReference>
<dbReference type="InterPro" id="IPR000760">
    <property type="entry name" value="Inositol_monophosphatase-like"/>
</dbReference>
<dbReference type="Proteomes" id="UP000307874">
    <property type="component" value="Unassembled WGS sequence"/>
</dbReference>
<comment type="caution">
    <text evidence="10">The sequence shown here is derived from an EMBL/GenBank/DDBJ whole genome shotgun (WGS) entry which is preliminary data.</text>
</comment>
<accession>A0A5C4JTZ0</accession>
<keyword evidence="6 9" id="KW-0479">Metal-binding</keyword>
<reference evidence="10 11" key="1">
    <citation type="submission" date="2019-05" db="EMBL/GenBank/DDBJ databases">
        <authorList>
            <person name="Lee S.D."/>
        </authorList>
    </citation>
    <scope>NUCLEOTIDE SEQUENCE [LARGE SCALE GENOMIC DNA]</scope>
    <source>
        <strain evidence="10 11">GH2-6</strain>
    </source>
</reference>
<dbReference type="GO" id="GO:0046872">
    <property type="term" value="F:metal ion binding"/>
    <property type="evidence" value="ECO:0007669"/>
    <property type="project" value="UniProtKB-KW"/>
</dbReference>
<dbReference type="Gene3D" id="3.40.190.80">
    <property type="match status" value="1"/>
</dbReference>
<evidence type="ECO:0000256" key="2">
    <source>
        <dbReference type="ARBA" id="ARBA00001946"/>
    </source>
</evidence>
<evidence type="ECO:0000256" key="3">
    <source>
        <dbReference type="ARBA" id="ARBA00009759"/>
    </source>
</evidence>